<feature type="region of interest" description="Disordered" evidence="1">
    <location>
        <begin position="273"/>
        <end position="292"/>
    </location>
</feature>
<sequence>MSSALSYPSTPGRHLVDDHRYQSQWCDYRLTIQSTPKTQVIAAVLDSPHLKTATEAEDMLRPHFRRHELSSIQDSRIKPFKGVASKVDRVTDTVCVAVSGIETPSDDASLSDDLGLSNDTNCPAQSSPIEDVSISSGESKETLLSTGLTYSVSFENKALHEEPASDPPSNRSGLLLSYSKANGERQRQLRCCKPELSCRSRIKLEGVKPILKRPSHTKSLNYVVTASNGSLAYATVFATEMNASNANIPLPANRLERVTIPLHARAKDQLQLSRRQNSCLDESDPGSPRGGQDAAIIRAYEYEYRASHTCLGLEKAKKLRWDKDV</sequence>
<protein>
    <submittedName>
        <fullName evidence="2">LADA_0F01134g1_1</fullName>
    </submittedName>
</protein>
<name>A0A1G4JI26_9SACH</name>
<dbReference type="AlphaFoldDB" id="A0A1G4JI26"/>
<organism evidence="2 3">
    <name type="scientific">Lachancea dasiensis</name>
    <dbReference type="NCBI Taxonomy" id="1072105"/>
    <lineage>
        <taxon>Eukaryota</taxon>
        <taxon>Fungi</taxon>
        <taxon>Dikarya</taxon>
        <taxon>Ascomycota</taxon>
        <taxon>Saccharomycotina</taxon>
        <taxon>Saccharomycetes</taxon>
        <taxon>Saccharomycetales</taxon>
        <taxon>Saccharomycetaceae</taxon>
        <taxon>Lachancea</taxon>
    </lineage>
</organism>
<dbReference type="EMBL" id="LT598458">
    <property type="protein sequence ID" value="SCU89996.1"/>
    <property type="molecule type" value="Genomic_DNA"/>
</dbReference>
<evidence type="ECO:0000313" key="3">
    <source>
        <dbReference type="Proteomes" id="UP000190274"/>
    </source>
</evidence>
<evidence type="ECO:0000313" key="2">
    <source>
        <dbReference type="EMBL" id="SCU89996.1"/>
    </source>
</evidence>
<accession>A0A1G4JI26</accession>
<reference evidence="2 3" key="1">
    <citation type="submission" date="2016-03" db="EMBL/GenBank/DDBJ databases">
        <authorList>
            <person name="Devillers H."/>
        </authorList>
    </citation>
    <scope>NUCLEOTIDE SEQUENCE [LARGE SCALE GENOMIC DNA]</scope>
    <source>
        <strain evidence="2">CBS 10888</strain>
    </source>
</reference>
<proteinExistence type="predicted"/>
<dbReference type="OrthoDB" id="3981230at2759"/>
<dbReference type="Proteomes" id="UP000190274">
    <property type="component" value="Chromosome F"/>
</dbReference>
<gene>
    <name evidence="2" type="ORF">LADA_0F01134G</name>
</gene>
<keyword evidence="3" id="KW-1185">Reference proteome</keyword>
<evidence type="ECO:0000256" key="1">
    <source>
        <dbReference type="SAM" id="MobiDB-lite"/>
    </source>
</evidence>